<protein>
    <submittedName>
        <fullName evidence="1">Uncharacterized protein</fullName>
    </submittedName>
</protein>
<name>A0A223LFH6_9CAUD</name>
<sequence length="103" mass="11925">MKKKIIDDINSAIDIFENESRFKGTNDCIGVTIFSLNGGPYFEHHTFAFQALVRASEVFNKYQIATENEFFNVQDVDVRQAYFDVIVSELKLAKTFVEKYLIE</sequence>
<reference evidence="1 2" key="1">
    <citation type="submission" date="2017-07" db="EMBL/GenBank/DDBJ databases">
        <title>In vitro design and evaluation of phage cocktails against multidrug-resistant Aeromonas salmonicida.</title>
        <authorList>
            <person name="Chen L."/>
            <person name="Yuan S."/>
            <person name="Ma Y."/>
        </authorList>
    </citation>
    <scope>NUCLEOTIDE SEQUENCE [LARGE SCALE GENOMIC DNA]</scope>
</reference>
<dbReference type="GeneID" id="55604667"/>
<dbReference type="RefSeq" id="YP_009834600.1">
    <property type="nucleotide sequence ID" value="NC_048673.1"/>
</dbReference>
<dbReference type="KEGG" id="vg:55604667"/>
<evidence type="ECO:0000313" key="1">
    <source>
        <dbReference type="EMBL" id="ASU00252.1"/>
    </source>
</evidence>
<keyword evidence="2" id="KW-1185">Reference proteome</keyword>
<proteinExistence type="predicted"/>
<evidence type="ECO:0000313" key="2">
    <source>
        <dbReference type="Proteomes" id="UP000226092"/>
    </source>
</evidence>
<dbReference type="Proteomes" id="UP000226092">
    <property type="component" value="Segment"/>
</dbReference>
<dbReference type="EMBL" id="MF448340">
    <property type="protein sequence ID" value="ASU00252.1"/>
    <property type="molecule type" value="Genomic_DNA"/>
</dbReference>
<organism evidence="1 2">
    <name type="scientific">Aeromonas phage AS-zj</name>
    <dbReference type="NCBI Taxonomy" id="2024208"/>
    <lineage>
        <taxon>Viruses</taxon>
        <taxon>Duplodnaviria</taxon>
        <taxon>Heunggongvirae</taxon>
        <taxon>Uroviricota</taxon>
        <taxon>Caudoviricetes</taxon>
        <taxon>Pantevenvirales</taxon>
        <taxon>Straboviridae</taxon>
        <taxon>Emmerichvirinae</taxon>
        <taxon>Ceceduovirus</taxon>
        <taxon>Ceceduovirus aszj</taxon>
    </lineage>
</organism>
<accession>A0A223LFH6</accession>